<evidence type="ECO:0000313" key="2">
    <source>
        <dbReference type="EMBL" id="TNJ59522.1"/>
    </source>
</evidence>
<reference evidence="2 3" key="1">
    <citation type="submission" date="2019-05" db="EMBL/GenBank/DDBJ databases">
        <title>We sequenced the genome of Paenibacillus hemerocallicola KCTC 33185 for further insight into its adaptation and study the phylogeny of Paenibacillus.</title>
        <authorList>
            <person name="Narsing Rao M.P."/>
        </authorList>
    </citation>
    <scope>NUCLEOTIDE SEQUENCE [LARGE SCALE GENOMIC DNA]</scope>
    <source>
        <strain evidence="2 3">KCTC 33185</strain>
    </source>
</reference>
<dbReference type="EMBL" id="VDCQ01000092">
    <property type="protein sequence ID" value="TNJ59522.1"/>
    <property type="molecule type" value="Genomic_DNA"/>
</dbReference>
<comment type="caution">
    <text evidence="2">The sequence shown here is derived from an EMBL/GenBank/DDBJ whole genome shotgun (WGS) entry which is preliminary data.</text>
</comment>
<accession>A0A5C4SWL6</accession>
<evidence type="ECO:0000313" key="3">
    <source>
        <dbReference type="Proteomes" id="UP000307943"/>
    </source>
</evidence>
<dbReference type="RefSeq" id="WP_139607348.1">
    <property type="nucleotide sequence ID" value="NZ_VDCQ01000092.1"/>
</dbReference>
<name>A0A5C4SWL6_9BACL</name>
<protein>
    <submittedName>
        <fullName evidence="2">Uncharacterized protein</fullName>
    </submittedName>
</protein>
<dbReference type="Proteomes" id="UP000307943">
    <property type="component" value="Unassembled WGS sequence"/>
</dbReference>
<organism evidence="2 3">
    <name type="scientific">Paenibacillus hemerocallicola</name>
    <dbReference type="NCBI Taxonomy" id="1172614"/>
    <lineage>
        <taxon>Bacteria</taxon>
        <taxon>Bacillati</taxon>
        <taxon>Bacillota</taxon>
        <taxon>Bacilli</taxon>
        <taxon>Bacillales</taxon>
        <taxon>Paenibacillaceae</taxon>
        <taxon>Paenibacillus</taxon>
    </lineage>
</organism>
<gene>
    <name evidence="2" type="ORF">FE784_37220</name>
</gene>
<evidence type="ECO:0000256" key="1">
    <source>
        <dbReference type="SAM" id="Coils"/>
    </source>
</evidence>
<keyword evidence="1" id="KW-0175">Coiled coil</keyword>
<sequence length="115" mass="13508">MDKKVKRYYQLKQNQKELEREMAELRSEIIGHCIEQGVSELEAGTYRVKLVLQERKEYDDAKLYEALPDPDVWRLLSKPDTSKIASLIHLNVISEEKLKDTYSVKNVTLLQVEKK</sequence>
<keyword evidence="3" id="KW-1185">Reference proteome</keyword>
<feature type="coiled-coil region" evidence="1">
    <location>
        <begin position="1"/>
        <end position="28"/>
    </location>
</feature>
<proteinExistence type="predicted"/>
<dbReference type="OrthoDB" id="2678891at2"/>
<dbReference type="AlphaFoldDB" id="A0A5C4SWL6"/>